<dbReference type="PROSITE" id="PS00092">
    <property type="entry name" value="N6_MTASE"/>
    <property type="match status" value="1"/>
</dbReference>
<dbReference type="InterPro" id="IPR004398">
    <property type="entry name" value="RNA_MeTrfase_RsmD"/>
</dbReference>
<dbReference type="NCBIfam" id="TIGR00095">
    <property type="entry name" value="16S rRNA (guanine(966)-N(2))-methyltransferase RsmD"/>
    <property type="match status" value="1"/>
</dbReference>
<dbReference type="PANTHER" id="PTHR43542">
    <property type="entry name" value="METHYLTRANSFERASE"/>
    <property type="match status" value="1"/>
</dbReference>
<sequence length="188" mass="21631">MTKTTNIIGGRYKGHKIKLVPSLDTKATSSLVKEALFNILGTAVKDKVLLDLFAGNGSYGFEALSRDALKVFFVDSSLKAFHTLKYNQRKLKLDDEQSVIFYAHYLAALKKMQKLNLIFDFVIVDPPYFKALYESTFVYLGQLTHDKSIIICESHRRIDLPLHMKEFELVKVKIYGNKKLNFYHKMTI</sequence>
<dbReference type="InterPro" id="IPR002052">
    <property type="entry name" value="DNA_methylase_N6_adenine_CS"/>
</dbReference>
<organism evidence="3 5">
    <name type="scientific">Candidatus Phytoplasma meliae</name>
    <dbReference type="NCBI Taxonomy" id="1848402"/>
    <lineage>
        <taxon>Bacteria</taxon>
        <taxon>Bacillati</taxon>
        <taxon>Mycoplasmatota</taxon>
        <taxon>Mollicutes</taxon>
        <taxon>Acholeplasmatales</taxon>
        <taxon>Acholeplasmataceae</taxon>
        <taxon>Candidatus Phytoplasma</taxon>
        <taxon>16SrXIII (Mexican periwinkle virescence group)</taxon>
    </lineage>
</organism>
<name>A0ABS5CYV1_9MOLU</name>
<dbReference type="Proteomes" id="UP001195571">
    <property type="component" value="Unassembled WGS sequence"/>
</dbReference>
<evidence type="ECO:0000256" key="1">
    <source>
        <dbReference type="ARBA" id="ARBA00022603"/>
    </source>
</evidence>
<dbReference type="Pfam" id="PF03602">
    <property type="entry name" value="Cons_hypoth95"/>
    <property type="match status" value="1"/>
</dbReference>
<dbReference type="EMBL" id="JACAOD020000014">
    <property type="protein sequence ID" value="MBP5836155.1"/>
    <property type="molecule type" value="Genomic_DNA"/>
</dbReference>
<dbReference type="EC" id="2.1.1.171" evidence="3"/>
<keyword evidence="1 3" id="KW-0489">Methyltransferase</keyword>
<evidence type="ECO:0000313" key="3">
    <source>
        <dbReference type="EMBL" id="MBP5836155.1"/>
    </source>
</evidence>
<gene>
    <name evidence="3" type="primary">rsmD</name>
    <name evidence="3" type="ORF">CHTY_002840</name>
    <name evidence="4" type="ORF">CHTY_003385</name>
</gene>
<reference evidence="3 5" key="1">
    <citation type="submission" date="2021-04" db="EMBL/GenBank/DDBJ databases">
        <title>Genomic features of Candidatus Phytoplasma meliae isolate ChTYXIII (1SrXIII-G).</title>
        <authorList>
            <person name="Fernandez F.D."/>
            <person name="Conci L.R."/>
        </authorList>
    </citation>
    <scope>NUCLEOTIDE SEQUENCE [LARGE SCALE GENOMIC DNA]</scope>
    <source>
        <strain evidence="3">ChTYXIII-Mo</strain>
    </source>
</reference>
<accession>A0ABS5CYV1</accession>
<dbReference type="Gene3D" id="3.40.50.150">
    <property type="entry name" value="Vaccinia Virus protein VP39"/>
    <property type="match status" value="1"/>
</dbReference>
<comment type="caution">
    <text evidence="3">The sequence shown here is derived from an EMBL/GenBank/DDBJ whole genome shotgun (WGS) entry which is preliminary data.</text>
</comment>
<evidence type="ECO:0000313" key="5">
    <source>
        <dbReference type="Proteomes" id="UP001195571"/>
    </source>
</evidence>
<dbReference type="PANTHER" id="PTHR43542:SF1">
    <property type="entry name" value="METHYLTRANSFERASE"/>
    <property type="match status" value="1"/>
</dbReference>
<dbReference type="SUPFAM" id="SSF53335">
    <property type="entry name" value="S-adenosyl-L-methionine-dependent methyltransferases"/>
    <property type="match status" value="1"/>
</dbReference>
<dbReference type="PIRSF" id="PIRSF004553">
    <property type="entry name" value="CHP00095"/>
    <property type="match status" value="1"/>
</dbReference>
<keyword evidence="5" id="KW-1185">Reference proteome</keyword>
<dbReference type="GO" id="GO:0052913">
    <property type="term" value="F:16S rRNA (guanine(966)-N(2))-methyltransferase activity"/>
    <property type="evidence" value="ECO:0007669"/>
    <property type="project" value="UniProtKB-EC"/>
</dbReference>
<protein>
    <submittedName>
        <fullName evidence="3">16S rRNA (Guanine(966)-N(2))-methyltransferase RsmD</fullName>
        <ecNumber evidence="3">2.1.1.171</ecNumber>
    </submittedName>
</protein>
<evidence type="ECO:0000256" key="2">
    <source>
        <dbReference type="ARBA" id="ARBA00022679"/>
    </source>
</evidence>
<dbReference type="EMBL" id="JACAOD020000018">
    <property type="protein sequence ID" value="MBP5836258.1"/>
    <property type="molecule type" value="Genomic_DNA"/>
</dbReference>
<evidence type="ECO:0000313" key="4">
    <source>
        <dbReference type="EMBL" id="MBP5836258.1"/>
    </source>
</evidence>
<proteinExistence type="predicted"/>
<dbReference type="InterPro" id="IPR029063">
    <property type="entry name" value="SAM-dependent_MTases_sf"/>
</dbReference>
<keyword evidence="2 3" id="KW-0808">Transferase</keyword>